<evidence type="ECO:0000256" key="2">
    <source>
        <dbReference type="ARBA" id="ARBA00022801"/>
    </source>
</evidence>
<dbReference type="InterPro" id="IPR011545">
    <property type="entry name" value="DEAD/DEAH_box_helicase_dom"/>
</dbReference>
<feature type="compositionally biased region" description="Basic residues" evidence="6">
    <location>
        <begin position="669"/>
        <end position="679"/>
    </location>
</feature>
<dbReference type="CDD" id="cd17956">
    <property type="entry name" value="DEADc_DDX51"/>
    <property type="match status" value="1"/>
</dbReference>
<dbReference type="InterPro" id="IPR027417">
    <property type="entry name" value="P-loop_NTPase"/>
</dbReference>
<evidence type="ECO:0000313" key="10">
    <source>
        <dbReference type="Proteomes" id="UP001153620"/>
    </source>
</evidence>
<dbReference type="InterPro" id="IPR001650">
    <property type="entry name" value="Helicase_C-like"/>
</dbReference>
<comment type="catalytic activity">
    <reaction evidence="5">
        <text>ATP + H2O = ADP + phosphate + H(+)</text>
        <dbReference type="Rhea" id="RHEA:13065"/>
        <dbReference type="ChEBI" id="CHEBI:15377"/>
        <dbReference type="ChEBI" id="CHEBI:15378"/>
        <dbReference type="ChEBI" id="CHEBI:30616"/>
        <dbReference type="ChEBI" id="CHEBI:43474"/>
        <dbReference type="ChEBI" id="CHEBI:456216"/>
        <dbReference type="EC" id="3.6.4.13"/>
    </reaction>
</comment>
<dbReference type="SMART" id="SM00487">
    <property type="entry name" value="DEXDc"/>
    <property type="match status" value="1"/>
</dbReference>
<evidence type="ECO:0000256" key="4">
    <source>
        <dbReference type="ARBA" id="ARBA00022884"/>
    </source>
</evidence>
<dbReference type="Pfam" id="PF00271">
    <property type="entry name" value="Helicase_C"/>
    <property type="match status" value="1"/>
</dbReference>
<accession>A0A9N9RSV2</accession>
<evidence type="ECO:0000259" key="8">
    <source>
        <dbReference type="PROSITE" id="PS51194"/>
    </source>
</evidence>
<keyword evidence="1 5" id="KW-0547">Nucleotide-binding</keyword>
<dbReference type="PANTHER" id="PTHR24031">
    <property type="entry name" value="RNA HELICASE"/>
    <property type="match status" value="1"/>
</dbReference>
<keyword evidence="2 5" id="KW-0378">Hydrolase</keyword>
<evidence type="ECO:0000256" key="1">
    <source>
        <dbReference type="ARBA" id="ARBA00022741"/>
    </source>
</evidence>
<dbReference type="SMART" id="SM00490">
    <property type="entry name" value="HELICc"/>
    <property type="match status" value="1"/>
</dbReference>
<dbReference type="Gene3D" id="3.40.50.300">
    <property type="entry name" value="P-loop containing nucleotide triphosphate hydrolases"/>
    <property type="match status" value="2"/>
</dbReference>
<reference evidence="9" key="2">
    <citation type="submission" date="2022-10" db="EMBL/GenBank/DDBJ databases">
        <authorList>
            <consortium name="ENA_rothamsted_submissions"/>
            <consortium name="culmorum"/>
            <person name="King R."/>
        </authorList>
    </citation>
    <scope>NUCLEOTIDE SEQUENCE</scope>
</reference>
<dbReference type="Pfam" id="PF00270">
    <property type="entry name" value="DEAD"/>
    <property type="match status" value="1"/>
</dbReference>
<evidence type="ECO:0000256" key="5">
    <source>
        <dbReference type="RuleBase" id="RU365068"/>
    </source>
</evidence>
<reference evidence="9" key="1">
    <citation type="submission" date="2022-01" db="EMBL/GenBank/DDBJ databases">
        <authorList>
            <person name="King R."/>
        </authorList>
    </citation>
    <scope>NUCLEOTIDE SEQUENCE</scope>
</reference>
<dbReference type="GO" id="GO:0016787">
    <property type="term" value="F:hydrolase activity"/>
    <property type="evidence" value="ECO:0007669"/>
    <property type="project" value="UniProtKB-KW"/>
</dbReference>
<comment type="domain">
    <text evidence="5">The Q motif is unique to and characteristic of the DEAD box family of RNA helicases and controls ATP binding and hydrolysis.</text>
</comment>
<dbReference type="GO" id="GO:0003724">
    <property type="term" value="F:RNA helicase activity"/>
    <property type="evidence" value="ECO:0007669"/>
    <property type="project" value="UniProtKB-EC"/>
</dbReference>
<dbReference type="InterPro" id="IPR014001">
    <property type="entry name" value="Helicase_ATP-bd"/>
</dbReference>
<gene>
    <name evidence="9" type="ORF">CHIRRI_LOCUS7142</name>
</gene>
<dbReference type="EMBL" id="OU895878">
    <property type="protein sequence ID" value="CAG9804249.1"/>
    <property type="molecule type" value="Genomic_DNA"/>
</dbReference>
<evidence type="ECO:0000259" key="7">
    <source>
        <dbReference type="PROSITE" id="PS51192"/>
    </source>
</evidence>
<dbReference type="PROSITE" id="PS51192">
    <property type="entry name" value="HELICASE_ATP_BIND_1"/>
    <property type="match status" value="1"/>
</dbReference>
<dbReference type="OrthoDB" id="3370at2759"/>
<evidence type="ECO:0000256" key="3">
    <source>
        <dbReference type="ARBA" id="ARBA00022840"/>
    </source>
</evidence>
<feature type="compositionally biased region" description="Basic and acidic residues" evidence="6">
    <location>
        <begin position="8"/>
        <end position="23"/>
    </location>
</feature>
<evidence type="ECO:0000256" key="6">
    <source>
        <dbReference type="SAM" id="MobiDB-lite"/>
    </source>
</evidence>
<dbReference type="Proteomes" id="UP001153620">
    <property type="component" value="Chromosome 2"/>
</dbReference>
<comment type="similarity">
    <text evidence="5">Belongs to the DEAD box helicase family.</text>
</comment>
<dbReference type="GO" id="GO:0003723">
    <property type="term" value="F:RNA binding"/>
    <property type="evidence" value="ECO:0007669"/>
    <property type="project" value="UniProtKB-UniRule"/>
</dbReference>
<sequence>MDLFVINRYDESKTEGNSKSREEKILEKLQRRIEEKKKQKQLDQSINKNDSIKIESMDIEPVKSDEMVKKKKKKNKVKKEQLEVEFKKEPVDTETNEKTEELEEMSYTILGGQKFVEPQPIEMILPYWLANPEIISSDLSIKGTEVAELKYICETLQKNLKNMKIKNLFPVQEKIMPNILNAHKKPIPFRPKDICVSAVTGSGKTLSYSVPIVQYIVDNKTESRVTALIMLPVFELATQVASVFDKLCNNLKVRCLLLTKHRDFAAEQKALIEKTIDGEFSSKVDIIISTGGRLVEHLFYTEGFNLKSLKFLVIDEADHAMSQVHNDWYHHLLQHLGIINELQSNRLSYRDLMSLVNDDGSYRLPQKLLFSATLSQDPEKMSTFNLFQPKLFTTADNKEDLIKYQERKQEEDQRGQFIGKYTTPAELKEFFTITEYKLKPITLYALIKKHNWSRFLCFTNTVETSHRLSFILQTLFGKDLVIEELSSLLPLKIRQKVLHRFSNGDVNGLICSDALARGIDVAKIDCVISYDVPKHLKIYIHRIGRTARAGHEGTSVTLIAPDQINFFDKLIKTANKKSVQEMKPEREIEELNALNFANAQKKLRKALEVETNERSKVKSKSGGFSLFEKLQKQVKPAETIEMVPESWKHENIHETPTNGKIMKKEMKNLSKKKLKRNKGKQADKSKEVLN</sequence>
<name>A0A9N9RSV2_9DIPT</name>
<feature type="domain" description="Helicase C-terminal" evidence="8">
    <location>
        <begin position="426"/>
        <end position="590"/>
    </location>
</feature>
<keyword evidence="10" id="KW-1185">Reference proteome</keyword>
<keyword evidence="5" id="KW-0347">Helicase</keyword>
<dbReference type="PROSITE" id="PS51194">
    <property type="entry name" value="HELICASE_CTER"/>
    <property type="match status" value="1"/>
</dbReference>
<feature type="region of interest" description="Disordered" evidence="6">
    <location>
        <begin position="1"/>
        <end position="23"/>
    </location>
</feature>
<keyword evidence="3 5" id="KW-0067">ATP-binding</keyword>
<organism evidence="9 10">
    <name type="scientific">Chironomus riparius</name>
    <dbReference type="NCBI Taxonomy" id="315576"/>
    <lineage>
        <taxon>Eukaryota</taxon>
        <taxon>Metazoa</taxon>
        <taxon>Ecdysozoa</taxon>
        <taxon>Arthropoda</taxon>
        <taxon>Hexapoda</taxon>
        <taxon>Insecta</taxon>
        <taxon>Pterygota</taxon>
        <taxon>Neoptera</taxon>
        <taxon>Endopterygota</taxon>
        <taxon>Diptera</taxon>
        <taxon>Nematocera</taxon>
        <taxon>Chironomoidea</taxon>
        <taxon>Chironomidae</taxon>
        <taxon>Chironominae</taxon>
        <taxon>Chironomus</taxon>
    </lineage>
</organism>
<proteinExistence type="inferred from homology"/>
<dbReference type="GO" id="GO:0005524">
    <property type="term" value="F:ATP binding"/>
    <property type="evidence" value="ECO:0007669"/>
    <property type="project" value="UniProtKB-UniRule"/>
</dbReference>
<feature type="region of interest" description="Disordered" evidence="6">
    <location>
        <begin position="669"/>
        <end position="690"/>
    </location>
</feature>
<keyword evidence="4 5" id="KW-0694">RNA-binding</keyword>
<protein>
    <recommendedName>
        <fullName evidence="5">ATP-dependent RNA helicase</fullName>
        <ecNumber evidence="5">3.6.4.13</ecNumber>
    </recommendedName>
</protein>
<dbReference type="SUPFAM" id="SSF52540">
    <property type="entry name" value="P-loop containing nucleoside triphosphate hydrolases"/>
    <property type="match status" value="1"/>
</dbReference>
<dbReference type="EC" id="3.6.4.13" evidence="5"/>
<evidence type="ECO:0000313" key="9">
    <source>
        <dbReference type="EMBL" id="CAG9804249.1"/>
    </source>
</evidence>
<comment type="function">
    <text evidence="5">RNA helicase.</text>
</comment>
<feature type="domain" description="Helicase ATP-binding" evidence="7">
    <location>
        <begin position="185"/>
        <end position="392"/>
    </location>
</feature>
<dbReference type="CDD" id="cd18787">
    <property type="entry name" value="SF2_C_DEAD"/>
    <property type="match status" value="1"/>
</dbReference>
<feature type="compositionally biased region" description="Basic and acidic residues" evidence="6">
    <location>
        <begin position="680"/>
        <end position="690"/>
    </location>
</feature>
<dbReference type="AlphaFoldDB" id="A0A9N9RSV2"/>